<organism evidence="2 3">
    <name type="scientific">Adhaeribacter swui</name>
    <dbReference type="NCBI Taxonomy" id="2086471"/>
    <lineage>
        <taxon>Bacteria</taxon>
        <taxon>Pseudomonadati</taxon>
        <taxon>Bacteroidota</taxon>
        <taxon>Cytophagia</taxon>
        <taxon>Cytophagales</taxon>
        <taxon>Hymenobacteraceae</taxon>
        <taxon>Adhaeribacter</taxon>
    </lineage>
</organism>
<sequence>MKLLVTLLFSLFLLVGCTTNQFLTSNQYSNTEIPLSIVLPESKSPLTHTQALQRASDKKFKKYAAQLTDQPPQKILFYSGGADNPDQVPYTAVGSVISLADTVKIKNSGFANRRVNEQSYLHKTTIDKANKVVSSEYIVKMPTDYFYLFASAPITKAIRQNEEAMIIVQDSLNRKYSAAISTLKFTK</sequence>
<feature type="chain" id="PRO_5028998379" description="Lipoprotein" evidence="1">
    <location>
        <begin position="21"/>
        <end position="187"/>
    </location>
</feature>
<evidence type="ECO:0008006" key="4">
    <source>
        <dbReference type="Google" id="ProtNLM"/>
    </source>
</evidence>
<protein>
    <recommendedName>
        <fullName evidence="4">Lipoprotein</fullName>
    </recommendedName>
</protein>
<accession>A0A7G7GBH4</accession>
<proteinExistence type="predicted"/>
<dbReference type="KEGG" id="aswu:HUW51_17905"/>
<dbReference type="PROSITE" id="PS51257">
    <property type="entry name" value="PROKAR_LIPOPROTEIN"/>
    <property type="match status" value="1"/>
</dbReference>
<evidence type="ECO:0000313" key="3">
    <source>
        <dbReference type="Proteomes" id="UP000515237"/>
    </source>
</evidence>
<name>A0A7G7GBH4_9BACT</name>
<keyword evidence="1" id="KW-0732">Signal</keyword>
<gene>
    <name evidence="2" type="ORF">HUW51_17905</name>
</gene>
<feature type="signal peptide" evidence="1">
    <location>
        <begin position="1"/>
        <end position="20"/>
    </location>
</feature>
<evidence type="ECO:0000256" key="1">
    <source>
        <dbReference type="SAM" id="SignalP"/>
    </source>
</evidence>
<dbReference type="Proteomes" id="UP000515237">
    <property type="component" value="Chromosome"/>
</dbReference>
<keyword evidence="3" id="KW-1185">Reference proteome</keyword>
<dbReference type="RefSeq" id="WP_185270986.1">
    <property type="nucleotide sequence ID" value="NZ_CP055156.1"/>
</dbReference>
<evidence type="ECO:0000313" key="2">
    <source>
        <dbReference type="EMBL" id="QNF34508.1"/>
    </source>
</evidence>
<dbReference type="EMBL" id="CP055156">
    <property type="protein sequence ID" value="QNF34508.1"/>
    <property type="molecule type" value="Genomic_DNA"/>
</dbReference>
<dbReference type="AlphaFoldDB" id="A0A7G7GBH4"/>
<reference evidence="2 3" key="1">
    <citation type="journal article" date="2018" name="Int. J. Syst. Evol. Microbiol.">
        <title>Adhaeribacter swui sp. nov., isolated from wet mud.</title>
        <authorList>
            <person name="Kim D.U."/>
            <person name="Kim K.W."/>
            <person name="Kang M.S."/>
            <person name="Kim J.Y."/>
            <person name="Jang J.H."/>
            <person name="Kim M.K."/>
        </authorList>
    </citation>
    <scope>NUCLEOTIDE SEQUENCE [LARGE SCALE GENOMIC DNA]</scope>
    <source>
        <strain evidence="2 3">KCTC 52873</strain>
    </source>
</reference>